<gene>
    <name evidence="3" type="ORF">EDC52_10454</name>
</gene>
<evidence type="ECO:0000313" key="4">
    <source>
        <dbReference type="Proteomes" id="UP000295719"/>
    </source>
</evidence>
<evidence type="ECO:0000313" key="3">
    <source>
        <dbReference type="EMBL" id="TCV96614.1"/>
    </source>
</evidence>
<name>A0A4R3YYN1_9GAMM</name>
<keyword evidence="1" id="KW-0812">Transmembrane</keyword>
<dbReference type="InterPro" id="IPR025640">
    <property type="entry name" value="GYF_2"/>
</dbReference>
<evidence type="ECO:0000256" key="1">
    <source>
        <dbReference type="SAM" id="Phobius"/>
    </source>
</evidence>
<dbReference type="Pfam" id="PF14237">
    <property type="entry name" value="GYF_2"/>
    <property type="match status" value="1"/>
</dbReference>
<feature type="transmembrane region" description="Helical" evidence="1">
    <location>
        <begin position="129"/>
        <end position="154"/>
    </location>
</feature>
<accession>A0A4R3YYN1</accession>
<proteinExistence type="predicted"/>
<dbReference type="OrthoDB" id="8859199at2"/>
<sequence length="310" mass="34378">MGNTRSWWFVEHSEKRGPLPEDAFVDCIKNGRINQQTLVWSDGRADWEMLGGIPQFKPVIGRVPPPVPRTLSLAATISQHAELPATPPLAGTAARVMARLLDTVVGGILVMLIFLRIKGVEGRRRVINWLLLPVVMLAALALSTISGAITGHFYSPPLQRAPLPIQDQGSTLPQTWTNPLTGQSLRLAQRWIIRNETLPGSVGYSFQDKQTDMSFSLTLNTAENASLDAQVKAFINDSGVKLSTPGYRMIRDPLRFWNGAGTFPGNPRQYLFHFIASGQGVASMIIYTHQASDSERRYLDTIVRQIEETF</sequence>
<keyword evidence="1" id="KW-0472">Membrane</keyword>
<dbReference type="EMBL" id="SMCR01000004">
    <property type="protein sequence ID" value="TCV96614.1"/>
    <property type="molecule type" value="Genomic_DNA"/>
</dbReference>
<keyword evidence="1" id="KW-1133">Transmembrane helix</keyword>
<organism evidence="3 4">
    <name type="scientific">Biostraticola tofi</name>
    <dbReference type="NCBI Taxonomy" id="466109"/>
    <lineage>
        <taxon>Bacteria</taxon>
        <taxon>Pseudomonadati</taxon>
        <taxon>Pseudomonadota</taxon>
        <taxon>Gammaproteobacteria</taxon>
        <taxon>Enterobacterales</taxon>
        <taxon>Bruguierivoracaceae</taxon>
        <taxon>Biostraticola</taxon>
    </lineage>
</organism>
<protein>
    <submittedName>
        <fullName evidence="3">Uncharacterized protein DUF4339</fullName>
    </submittedName>
</protein>
<reference evidence="3 4" key="1">
    <citation type="submission" date="2019-03" db="EMBL/GenBank/DDBJ databases">
        <title>Genomic Encyclopedia of Type Strains, Phase IV (KMG-IV): sequencing the most valuable type-strain genomes for metagenomic binning, comparative biology and taxonomic classification.</title>
        <authorList>
            <person name="Goeker M."/>
        </authorList>
    </citation>
    <scope>NUCLEOTIDE SEQUENCE [LARGE SCALE GENOMIC DNA]</scope>
    <source>
        <strain evidence="3 4">DSM 19580</strain>
    </source>
</reference>
<dbReference type="AlphaFoldDB" id="A0A4R3YYN1"/>
<keyword evidence="4" id="KW-1185">Reference proteome</keyword>
<dbReference type="RefSeq" id="WP_131865208.1">
    <property type="nucleotide sequence ID" value="NZ_SMCR01000004.1"/>
</dbReference>
<feature type="transmembrane region" description="Helical" evidence="1">
    <location>
        <begin position="96"/>
        <end position="117"/>
    </location>
</feature>
<evidence type="ECO:0000259" key="2">
    <source>
        <dbReference type="Pfam" id="PF14237"/>
    </source>
</evidence>
<feature type="domain" description="GYF" evidence="2">
    <location>
        <begin position="7"/>
        <end position="56"/>
    </location>
</feature>
<comment type="caution">
    <text evidence="3">The sequence shown here is derived from an EMBL/GenBank/DDBJ whole genome shotgun (WGS) entry which is preliminary data.</text>
</comment>
<dbReference type="Proteomes" id="UP000295719">
    <property type="component" value="Unassembled WGS sequence"/>
</dbReference>